<evidence type="ECO:0000313" key="2">
    <source>
        <dbReference type="Proteomes" id="UP000815677"/>
    </source>
</evidence>
<proteinExistence type="predicted"/>
<sequence length="515" mass="56820">MSLLSLDTDILLYLLHSSDVDTVVRCSQVCRALHALSRTKHVWLGLIGSLRDRNLIELPPDKLLVDYSVDDLVASVKRVVLGPAVWRSGSAQPSSGSGHGGPVLLPLRTYAINTRLPEDVAAGIEQNPSRNASLLPGGRYILLRRMGGQHEIWDMRTSSRIWSHIQGPHVACEFSDSGREILVACYEMSMRPPVVTLTKVSLHGEDPAIVCSFQLPQICKAGWEVNIGLSRHLIALEVETASAQMQRSHRRILLVNWLSRTFTVLWGRFVPRTLNLTTDYLFVLSTHTTDSQASILTYSLAELSADTRRWQRLPSLATSSSLAAFGILRSAASEETPEPSPLSYLTQTITASRRSSVADSGHFSLAVHSSVLHANTYLLSVFHSGHDATYLNGRLVYNSEIIFHRYHVHRPLNGSGPSIKRLSASTHHSLSLVSLDLNSSITKGFLSYAGYARQTPGAFGAQWTRLFYGPLGHRTPRQVQSPLGPRSSACLMGRYSPVMVGCSEENMQVEIHFLV</sequence>
<dbReference type="Proteomes" id="UP000815677">
    <property type="component" value="Unassembled WGS sequence"/>
</dbReference>
<organism evidence="1 2">
    <name type="scientific">Mycena chlorophos</name>
    <name type="common">Agaric fungus</name>
    <name type="synonym">Agaricus chlorophos</name>
    <dbReference type="NCBI Taxonomy" id="658473"/>
    <lineage>
        <taxon>Eukaryota</taxon>
        <taxon>Fungi</taxon>
        <taxon>Dikarya</taxon>
        <taxon>Basidiomycota</taxon>
        <taxon>Agaricomycotina</taxon>
        <taxon>Agaricomycetes</taxon>
        <taxon>Agaricomycetidae</taxon>
        <taxon>Agaricales</taxon>
        <taxon>Marasmiineae</taxon>
        <taxon>Mycenaceae</taxon>
        <taxon>Mycena</taxon>
    </lineage>
</organism>
<name>A0ABQ0LTR5_MYCCL</name>
<gene>
    <name evidence="1" type="ORF">MCHLO_11370</name>
</gene>
<dbReference type="Gene3D" id="1.20.1280.50">
    <property type="match status" value="1"/>
</dbReference>
<keyword evidence="2" id="KW-1185">Reference proteome</keyword>
<protein>
    <recommendedName>
        <fullName evidence="3">F-box domain-containing protein</fullName>
    </recommendedName>
</protein>
<evidence type="ECO:0008006" key="3">
    <source>
        <dbReference type="Google" id="ProtNLM"/>
    </source>
</evidence>
<dbReference type="SUPFAM" id="SSF81383">
    <property type="entry name" value="F-box domain"/>
    <property type="match status" value="1"/>
</dbReference>
<dbReference type="EMBL" id="DF848680">
    <property type="protein sequence ID" value="GAT54523.1"/>
    <property type="molecule type" value="Genomic_DNA"/>
</dbReference>
<accession>A0ABQ0LTR5</accession>
<reference evidence="1" key="1">
    <citation type="submission" date="2014-09" db="EMBL/GenBank/DDBJ databases">
        <title>Genome sequence of the luminous mushroom Mycena chlorophos for searching fungal bioluminescence genes.</title>
        <authorList>
            <person name="Tanaka Y."/>
            <person name="Kasuga D."/>
            <person name="Oba Y."/>
            <person name="Hase S."/>
            <person name="Sato K."/>
            <person name="Oba Y."/>
            <person name="Sakakibara Y."/>
        </authorList>
    </citation>
    <scope>NUCLEOTIDE SEQUENCE</scope>
</reference>
<evidence type="ECO:0000313" key="1">
    <source>
        <dbReference type="EMBL" id="GAT54523.1"/>
    </source>
</evidence>
<dbReference type="InterPro" id="IPR036047">
    <property type="entry name" value="F-box-like_dom_sf"/>
</dbReference>